<keyword evidence="2" id="KW-0902">Two-component regulatory system</keyword>
<feature type="domain" description="Response regulatory" evidence="7">
    <location>
        <begin position="1"/>
        <end position="109"/>
    </location>
</feature>
<reference evidence="8 9" key="1">
    <citation type="journal article" date="2016" name="Nat. Commun.">
        <title>Thousands of microbial genomes shed light on interconnected biogeochemical processes in an aquifer system.</title>
        <authorList>
            <person name="Anantharaman K."/>
            <person name="Brown C.T."/>
            <person name="Hug L.A."/>
            <person name="Sharon I."/>
            <person name="Castelle C.J."/>
            <person name="Probst A.J."/>
            <person name="Thomas B.C."/>
            <person name="Singh A."/>
            <person name="Wilkins M.J."/>
            <person name="Karaoz U."/>
            <person name="Brodie E.L."/>
            <person name="Williams K.H."/>
            <person name="Hubbard S.S."/>
            <person name="Banfield J.F."/>
        </authorList>
    </citation>
    <scope>NUCLEOTIDE SEQUENCE [LARGE SCALE GENOMIC DNA]</scope>
</reference>
<keyword evidence="4" id="KW-0238">DNA-binding</keyword>
<evidence type="ECO:0000259" key="7">
    <source>
        <dbReference type="PROSITE" id="PS50110"/>
    </source>
</evidence>
<evidence type="ECO:0000256" key="5">
    <source>
        <dbReference type="ARBA" id="ARBA00023163"/>
    </source>
</evidence>
<evidence type="ECO:0000256" key="3">
    <source>
        <dbReference type="ARBA" id="ARBA00023015"/>
    </source>
</evidence>
<keyword evidence="5" id="KW-0804">Transcription</keyword>
<gene>
    <name evidence="8" type="ORF">A2717_00790</name>
</gene>
<dbReference type="EMBL" id="MFEH01000002">
    <property type="protein sequence ID" value="OGE74055.1"/>
    <property type="molecule type" value="Genomic_DNA"/>
</dbReference>
<evidence type="ECO:0000313" key="9">
    <source>
        <dbReference type="Proteomes" id="UP000177610"/>
    </source>
</evidence>
<name>A0A1F5N8T6_9BACT</name>
<organism evidence="8 9">
    <name type="scientific">Candidatus Doudnabacteria bacterium RIFCSPHIGHO2_01_FULL_41_86</name>
    <dbReference type="NCBI Taxonomy" id="1817821"/>
    <lineage>
        <taxon>Bacteria</taxon>
        <taxon>Candidatus Doudnaibacteriota</taxon>
    </lineage>
</organism>
<dbReference type="GO" id="GO:0032993">
    <property type="term" value="C:protein-DNA complex"/>
    <property type="evidence" value="ECO:0007669"/>
    <property type="project" value="TreeGrafter"/>
</dbReference>
<keyword evidence="3" id="KW-0805">Transcription regulation</keyword>
<evidence type="ECO:0000256" key="4">
    <source>
        <dbReference type="ARBA" id="ARBA00023125"/>
    </source>
</evidence>
<feature type="modified residue" description="4-aspartylphosphate" evidence="6">
    <location>
        <position position="41"/>
    </location>
</feature>
<dbReference type="PANTHER" id="PTHR48111">
    <property type="entry name" value="REGULATOR OF RPOS"/>
    <property type="match status" value="1"/>
</dbReference>
<sequence>MFTDILRHVLTKAGYNVVTAKDGLEGLDAVRGHHPDLIILDIMMPKLDGLEMLKQLRNQEEPDKKARVIMLSSVEQPDSKIQAFASQVDDYLVKSNVDTKIVLEKVKKVLHD</sequence>
<dbReference type="GO" id="GO:0006355">
    <property type="term" value="P:regulation of DNA-templated transcription"/>
    <property type="evidence" value="ECO:0007669"/>
    <property type="project" value="TreeGrafter"/>
</dbReference>
<evidence type="ECO:0000313" key="8">
    <source>
        <dbReference type="EMBL" id="OGE74055.1"/>
    </source>
</evidence>
<evidence type="ECO:0000256" key="6">
    <source>
        <dbReference type="PROSITE-ProRule" id="PRU00169"/>
    </source>
</evidence>
<dbReference type="Gene3D" id="3.40.50.2300">
    <property type="match status" value="1"/>
</dbReference>
<evidence type="ECO:0000256" key="1">
    <source>
        <dbReference type="ARBA" id="ARBA00022553"/>
    </source>
</evidence>
<protein>
    <recommendedName>
        <fullName evidence="7">Response regulatory domain-containing protein</fullName>
    </recommendedName>
</protein>
<dbReference type="SUPFAM" id="SSF52172">
    <property type="entry name" value="CheY-like"/>
    <property type="match status" value="1"/>
</dbReference>
<dbReference type="InterPro" id="IPR001789">
    <property type="entry name" value="Sig_transdc_resp-reg_receiver"/>
</dbReference>
<dbReference type="PANTHER" id="PTHR48111:SF1">
    <property type="entry name" value="TWO-COMPONENT RESPONSE REGULATOR ORR33"/>
    <property type="match status" value="1"/>
</dbReference>
<dbReference type="GO" id="GO:0000156">
    <property type="term" value="F:phosphorelay response regulator activity"/>
    <property type="evidence" value="ECO:0007669"/>
    <property type="project" value="TreeGrafter"/>
</dbReference>
<dbReference type="GO" id="GO:0000976">
    <property type="term" value="F:transcription cis-regulatory region binding"/>
    <property type="evidence" value="ECO:0007669"/>
    <property type="project" value="TreeGrafter"/>
</dbReference>
<comment type="caution">
    <text evidence="8">The sequence shown here is derived from an EMBL/GenBank/DDBJ whole genome shotgun (WGS) entry which is preliminary data.</text>
</comment>
<dbReference type="InterPro" id="IPR011006">
    <property type="entry name" value="CheY-like_superfamily"/>
</dbReference>
<dbReference type="GO" id="GO:0005829">
    <property type="term" value="C:cytosol"/>
    <property type="evidence" value="ECO:0007669"/>
    <property type="project" value="TreeGrafter"/>
</dbReference>
<dbReference type="InterPro" id="IPR039420">
    <property type="entry name" value="WalR-like"/>
</dbReference>
<evidence type="ECO:0000256" key="2">
    <source>
        <dbReference type="ARBA" id="ARBA00023012"/>
    </source>
</evidence>
<dbReference type="Proteomes" id="UP000177610">
    <property type="component" value="Unassembled WGS sequence"/>
</dbReference>
<dbReference type="Pfam" id="PF00072">
    <property type="entry name" value="Response_reg"/>
    <property type="match status" value="1"/>
</dbReference>
<dbReference type="CDD" id="cd17574">
    <property type="entry name" value="REC_OmpR"/>
    <property type="match status" value="1"/>
</dbReference>
<dbReference type="PROSITE" id="PS50110">
    <property type="entry name" value="RESPONSE_REGULATORY"/>
    <property type="match status" value="1"/>
</dbReference>
<dbReference type="STRING" id="1817821.A2717_00790"/>
<dbReference type="SMART" id="SM00448">
    <property type="entry name" value="REC"/>
    <property type="match status" value="1"/>
</dbReference>
<keyword evidence="1 6" id="KW-0597">Phosphoprotein</keyword>
<accession>A0A1F5N8T6</accession>
<dbReference type="AlphaFoldDB" id="A0A1F5N8T6"/>
<proteinExistence type="predicted"/>